<dbReference type="SUPFAM" id="SSF81296">
    <property type="entry name" value="E set domains"/>
    <property type="match status" value="1"/>
</dbReference>
<gene>
    <name evidence="12" type="ORF">BV898_00623</name>
</gene>
<dbReference type="EMBL" id="MTYJ01000002">
    <property type="protein sequence ID" value="OQV25692.1"/>
    <property type="molecule type" value="Genomic_DNA"/>
</dbReference>
<feature type="domain" description="Sushi" evidence="9">
    <location>
        <begin position="1283"/>
        <end position="1344"/>
    </location>
</feature>
<dbReference type="SMART" id="SM00032">
    <property type="entry name" value="CCP"/>
    <property type="match status" value="5"/>
</dbReference>
<dbReference type="InterPro" id="IPR051495">
    <property type="entry name" value="Epithelial_Barrier/Signaling"/>
</dbReference>
<protein>
    <submittedName>
        <fullName evidence="12">Sushi domain-containing protein 2</fullName>
    </submittedName>
</protein>
<comment type="caution">
    <text evidence="12">The sequence shown here is derived from an EMBL/GenBank/DDBJ whole genome shotgun (WGS) entry which is preliminary data.</text>
</comment>
<keyword evidence="13" id="KW-1185">Reference proteome</keyword>
<dbReference type="CDD" id="cd00033">
    <property type="entry name" value="CCP"/>
    <property type="match status" value="4"/>
</dbReference>
<keyword evidence="7" id="KW-0732">Signal</keyword>
<dbReference type="PANTHER" id="PTHR13802">
    <property type="entry name" value="MUCIN 4-RELATED"/>
    <property type="match status" value="1"/>
</dbReference>
<keyword evidence="3" id="KW-1133">Transmembrane helix</keyword>
<evidence type="ECO:0000259" key="10">
    <source>
        <dbReference type="PROSITE" id="PS51220"/>
    </source>
</evidence>
<dbReference type="PROSITE" id="PS51220">
    <property type="entry name" value="NIDO"/>
    <property type="match status" value="1"/>
</dbReference>
<sequence length="1571" mass="171196">MNTCRSVLHVAVVCAALFCFLTSTEAANLQSFGRSAGDTLMAPSDDAVEEVRIASGSVHLPFLTGLYDRFYVSTNGFLSFGEPVVGKVPLAYPLVGYSERSVMLSAFWTDLNTLDCVDNKIYYRQEINQTSGLFADLALQISQGFSANRPFHPKWAAVVTYYGMKKSTTQDCNEPRNTFQIVLTTDGIRTFGIINYLDINWIRQNNQFATAGFNAGDGIHFHEISGARTSWLGNLEEQTNVHVPGRWIYQLDAAQKQDLSCDANGHTVTYIAPAYGSILGGNEVFIGGICPTARNQYRIRNIRPICKFGNTTVIGEQERDGVRCIAPFLAEKGRVSLSVSVDGSTTVFPFQTTYLYDHTIYDIQLIQRKEWTGTNSIKLAWDNSAISQAASGRVDVDFFGWFLMNSNPVDGIQTVHLHLGRDFPNTGQLEIPVRNVQFKPNLDHVYLSGAFRIISSAARAEFYSPVSGWTKPIPMLWSQTTDMDVFTLLHEHTQSRQKRFTGMLPARRKNQYNRVMTSTQQPVTSGPSITHITPIFGPLARQYMLFSRELLDSILTPDQWSRFYNVRDADGLRLRLARQIADCSREHQGNALKFSLCYGEHIMDFIANTKQQCRSQATPCPTSKAHALSDRGKFAPTARYTSPGTCNKDPVGGALWDHGDCDEHPGATLCVNALYNGYRQYHNCLLEQQCCYDEAGRLMDGNHATGGGRLQITVQEIVLDAVNPSLTWLAQRLEDQLLNRKPLEIACPRGTDWGQGGCRKHRIFRRGADSVGYSPPSTPGIGFGDPHIVTLDGLSYDFNGLGEYILLNMPGYIIIQGRTAKVAVSEGQESTATVWSGLAFKITETVVQISLGAEEGLSVHVQGKKLDLTEFSNVIELKDVSLYLDTTGLQKIGVLCSSGVLIEVEDVDSVIQYSISVPNDLPDASTSGLLGVRNGDPTDDLLPRHSISALSSSASTEDIFHQFGETWRVSKAESLFVYQTPAQTYETVNDFTFRPSFTVPALPESIREEAVRVCNGSSACLFDIAVTGKLSVGQQSVTAVQQLDETKRVLAQNVVSCGFPNVTDWFVRLVNGSTYDAHDTLEYECYHEDEGVTVVPKSGDKQLVCSETGVWIGEPLACVVRCGRPETTSPNVNTIGGGRFELDDVVRFSCNSGSVHVDGDLTAQCLADGFWSGEPVICAANCGAPSLSSAHVAVTNRTASFLEDEVVLFGCSEGSVYRRGDFTAQCQPDGQWSGTPLECVADCGRPSLTSPNVMITTEAAHGDIRSQCLSSGFWSGEPLQCAAYCGAPHITSSNVIIVSGGNTFDEGDTVTFSCTGNSTYRHGDLVSRCLPDGTWSGQPMKCAIKCGFPVISSSDVIVVNGTSHEGDVVHFGCAEGSFHSTGSLESTCTDNGTWTGEPVVCTRLYTSPVTSTVAQGTREVSTTTATTSVKKGFLCYSCGTARRPKCGTFGDLELRQCEADQQACYYIAGEQRQQSGHNGSIVLAGCGVAPAVRPNSASFPVRESAFDRRDGATSCREFSGRTKIPVHAGGNDTPAEIDVTLRGKTCTCNTVNGCNREYLSVVEAAMEFIEN</sequence>
<proteinExistence type="predicted"/>
<feature type="domain" description="Sushi" evidence="9">
    <location>
        <begin position="1345"/>
        <end position="1403"/>
    </location>
</feature>
<dbReference type="Proteomes" id="UP000192578">
    <property type="component" value="Unassembled WGS sequence"/>
</dbReference>
<dbReference type="PANTHER" id="PTHR13802:SF59">
    <property type="entry name" value="SUSHI DOMAIN-CONTAINING PROTEIN 2"/>
    <property type="match status" value="1"/>
</dbReference>
<dbReference type="InterPro" id="IPR001846">
    <property type="entry name" value="VWF_type-D"/>
</dbReference>
<dbReference type="InterPro" id="IPR000436">
    <property type="entry name" value="Sushi_SCR_CCP_dom"/>
</dbReference>
<accession>A0A1W0XE98</accession>
<evidence type="ECO:0000256" key="1">
    <source>
        <dbReference type="ARBA" id="ARBA00004370"/>
    </source>
</evidence>
<dbReference type="Pfam" id="PF00094">
    <property type="entry name" value="VWD"/>
    <property type="match status" value="1"/>
</dbReference>
<evidence type="ECO:0000256" key="2">
    <source>
        <dbReference type="ARBA" id="ARBA00022692"/>
    </source>
</evidence>
<dbReference type="InterPro" id="IPR005533">
    <property type="entry name" value="AMOP_dom"/>
</dbReference>
<dbReference type="Gene3D" id="2.60.40.10">
    <property type="entry name" value="Immunoglobulins"/>
    <property type="match status" value="1"/>
</dbReference>
<dbReference type="GO" id="GO:0007160">
    <property type="term" value="P:cell-matrix adhesion"/>
    <property type="evidence" value="ECO:0007669"/>
    <property type="project" value="InterPro"/>
</dbReference>
<comment type="caution">
    <text evidence="6">Lacks conserved residue(s) required for the propagation of feature annotation.</text>
</comment>
<dbReference type="GO" id="GO:0016020">
    <property type="term" value="C:membrane"/>
    <property type="evidence" value="ECO:0007669"/>
    <property type="project" value="UniProtKB-SubCell"/>
</dbReference>
<keyword evidence="2" id="KW-0812">Transmembrane</keyword>
<feature type="chain" id="PRO_5013229753" evidence="7">
    <location>
        <begin position="27"/>
        <end position="1571"/>
    </location>
</feature>
<feature type="domain" description="VWFD" evidence="11">
    <location>
        <begin position="778"/>
        <end position="975"/>
    </location>
</feature>
<dbReference type="Pfam" id="PF23263">
    <property type="entry name" value="C8-3_MUC4"/>
    <property type="match status" value="1"/>
</dbReference>
<evidence type="ECO:0000256" key="7">
    <source>
        <dbReference type="SAM" id="SignalP"/>
    </source>
</evidence>
<evidence type="ECO:0000256" key="3">
    <source>
        <dbReference type="ARBA" id="ARBA00022989"/>
    </source>
</evidence>
<dbReference type="InterPro" id="IPR003886">
    <property type="entry name" value="NIDO_dom"/>
</dbReference>
<dbReference type="PROSITE" id="PS50856">
    <property type="entry name" value="AMOP"/>
    <property type="match status" value="1"/>
</dbReference>
<dbReference type="InterPro" id="IPR014756">
    <property type="entry name" value="Ig_E-set"/>
</dbReference>
<dbReference type="SUPFAM" id="SSF57535">
    <property type="entry name" value="Complement control module/SCR domain"/>
    <property type="match status" value="5"/>
</dbReference>
<dbReference type="PROSITE" id="PS50923">
    <property type="entry name" value="SUSHI"/>
    <property type="match status" value="4"/>
</dbReference>
<evidence type="ECO:0000259" key="8">
    <source>
        <dbReference type="PROSITE" id="PS50856"/>
    </source>
</evidence>
<feature type="domain" description="Sushi" evidence="9">
    <location>
        <begin position="1181"/>
        <end position="1241"/>
    </location>
</feature>
<feature type="domain" description="NIDO" evidence="10">
    <location>
        <begin position="106"/>
        <end position="254"/>
    </location>
</feature>
<name>A0A1W0XE98_HYPEX</name>
<evidence type="ECO:0000313" key="13">
    <source>
        <dbReference type="Proteomes" id="UP000192578"/>
    </source>
</evidence>
<dbReference type="InterPro" id="IPR056619">
    <property type="entry name" value="C8-3_MUC4"/>
</dbReference>
<dbReference type="OrthoDB" id="6236007at2759"/>
<dbReference type="InterPro" id="IPR013783">
    <property type="entry name" value="Ig-like_fold"/>
</dbReference>
<dbReference type="Pfam" id="PF06119">
    <property type="entry name" value="NIDO"/>
    <property type="match status" value="1"/>
</dbReference>
<evidence type="ECO:0000256" key="5">
    <source>
        <dbReference type="ARBA" id="ARBA00023157"/>
    </source>
</evidence>
<organism evidence="12 13">
    <name type="scientific">Hypsibius exemplaris</name>
    <name type="common">Freshwater tardigrade</name>
    <dbReference type="NCBI Taxonomy" id="2072580"/>
    <lineage>
        <taxon>Eukaryota</taxon>
        <taxon>Metazoa</taxon>
        <taxon>Ecdysozoa</taxon>
        <taxon>Tardigrada</taxon>
        <taxon>Eutardigrada</taxon>
        <taxon>Parachela</taxon>
        <taxon>Hypsibioidea</taxon>
        <taxon>Hypsibiidae</taxon>
        <taxon>Hypsibius</taxon>
    </lineage>
</organism>
<dbReference type="InterPro" id="IPR035976">
    <property type="entry name" value="Sushi/SCR/CCP_sf"/>
</dbReference>
<feature type="domain" description="Sushi" evidence="9">
    <location>
        <begin position="1120"/>
        <end position="1180"/>
    </location>
</feature>
<keyword evidence="6" id="KW-0768">Sushi</keyword>
<evidence type="ECO:0000256" key="4">
    <source>
        <dbReference type="ARBA" id="ARBA00023136"/>
    </source>
</evidence>
<dbReference type="Gene3D" id="2.10.70.10">
    <property type="entry name" value="Complement Module, domain 1"/>
    <property type="match status" value="4"/>
</dbReference>
<evidence type="ECO:0000259" key="9">
    <source>
        <dbReference type="PROSITE" id="PS50923"/>
    </source>
</evidence>
<dbReference type="Pfam" id="PF00084">
    <property type="entry name" value="Sushi"/>
    <property type="match status" value="4"/>
</dbReference>
<keyword evidence="4" id="KW-0472">Membrane</keyword>
<feature type="domain" description="AMOP" evidence="8">
    <location>
        <begin position="589"/>
        <end position="765"/>
    </location>
</feature>
<evidence type="ECO:0000256" key="6">
    <source>
        <dbReference type="PROSITE-ProRule" id="PRU00302"/>
    </source>
</evidence>
<keyword evidence="5 6" id="KW-1015">Disulfide bond</keyword>
<dbReference type="Pfam" id="PF03782">
    <property type="entry name" value="AMOP"/>
    <property type="match status" value="1"/>
</dbReference>
<dbReference type="PROSITE" id="PS51233">
    <property type="entry name" value="VWFD"/>
    <property type="match status" value="1"/>
</dbReference>
<reference evidence="13" key="1">
    <citation type="submission" date="2017-01" db="EMBL/GenBank/DDBJ databases">
        <title>Comparative genomics of anhydrobiosis in the tardigrade Hypsibius dujardini.</title>
        <authorList>
            <person name="Yoshida Y."/>
            <person name="Koutsovoulos G."/>
            <person name="Laetsch D."/>
            <person name="Stevens L."/>
            <person name="Kumar S."/>
            <person name="Horikawa D."/>
            <person name="Ishino K."/>
            <person name="Komine S."/>
            <person name="Tomita M."/>
            <person name="Blaxter M."/>
            <person name="Arakawa K."/>
        </authorList>
    </citation>
    <scope>NUCLEOTIDE SEQUENCE [LARGE SCALE GENOMIC DNA]</scope>
    <source>
        <strain evidence="13">Z151</strain>
    </source>
</reference>
<comment type="subcellular location">
    <subcellularLocation>
        <location evidence="1">Membrane</location>
    </subcellularLocation>
</comment>
<evidence type="ECO:0000259" key="11">
    <source>
        <dbReference type="PROSITE" id="PS51233"/>
    </source>
</evidence>
<feature type="disulfide bond" evidence="6">
    <location>
        <begin position="1122"/>
        <end position="1165"/>
    </location>
</feature>
<evidence type="ECO:0000313" key="12">
    <source>
        <dbReference type="EMBL" id="OQV25692.1"/>
    </source>
</evidence>
<dbReference type="SMART" id="SM00539">
    <property type="entry name" value="NIDO"/>
    <property type="match status" value="1"/>
</dbReference>
<feature type="signal peptide" evidence="7">
    <location>
        <begin position="1"/>
        <end position="26"/>
    </location>
</feature>